<dbReference type="EMBL" id="JBJKFK010005896">
    <property type="protein sequence ID" value="KAL3308092.1"/>
    <property type="molecule type" value="Genomic_DNA"/>
</dbReference>
<dbReference type="PANTHER" id="PTHR45872">
    <property type="entry name" value="RHO GUANINE NUCLEOTIDE EXCHANGE FACTOR 2, ISOFORM D"/>
    <property type="match status" value="1"/>
</dbReference>
<dbReference type="PANTHER" id="PTHR45872:SF2">
    <property type="entry name" value="RHO GUANINE NUCLEOTIDE EXCHANGE FACTOR 2, ISOFORM D"/>
    <property type="match status" value="1"/>
</dbReference>
<sequence>MEPPSYHETISKYSSNSLPKEENLAIVPQMGNSNIIIVNKTKSPYVADKADSQIHSAASTSMYTTAKSTPFGTSPGSPISEDYSQFEPAQSHAEQEPVIEEEEPKIIVVNGENYVQQAACYRTIIRKDHAGYGFTVCGNDPVVVRTVRPDGTAEKAGVRPGDQIIKVNRETVEHLEHNQVVAQIKSKPNVVLMLRRVRLVREDAANGKDGLHSKRQASSHSSEQDRQAYERRRKARKQARLDSLREAEVSYRPQHMNETSRQSDSETEVEGP</sequence>
<evidence type="ECO:0000259" key="2">
    <source>
        <dbReference type="PROSITE" id="PS50106"/>
    </source>
</evidence>
<gene>
    <name evidence="3" type="primary">PDZK1</name>
    <name evidence="3" type="ORF">Ciccas_013381</name>
</gene>
<dbReference type="Gene3D" id="2.30.42.10">
    <property type="match status" value="1"/>
</dbReference>
<keyword evidence="4" id="KW-1185">Reference proteome</keyword>
<name>A0ABD2PMJ2_9PLAT</name>
<feature type="region of interest" description="Disordered" evidence="1">
    <location>
        <begin position="67"/>
        <end position="97"/>
    </location>
</feature>
<proteinExistence type="predicted"/>
<dbReference type="Pfam" id="PF00595">
    <property type="entry name" value="PDZ"/>
    <property type="match status" value="1"/>
</dbReference>
<dbReference type="AlphaFoldDB" id="A0ABD2PMJ2"/>
<reference evidence="3 4" key="1">
    <citation type="submission" date="2024-11" db="EMBL/GenBank/DDBJ databases">
        <title>Adaptive evolution of stress response genes in parasites aligns with host niche diversity.</title>
        <authorList>
            <person name="Hahn C."/>
            <person name="Resl P."/>
        </authorList>
    </citation>
    <scope>NUCLEOTIDE SEQUENCE [LARGE SCALE GENOMIC DNA]</scope>
    <source>
        <strain evidence="3">EGGRZ-B1_66</strain>
        <tissue evidence="3">Body</tissue>
    </source>
</reference>
<feature type="domain" description="PDZ" evidence="2">
    <location>
        <begin position="122"/>
        <end position="193"/>
    </location>
</feature>
<evidence type="ECO:0000256" key="1">
    <source>
        <dbReference type="SAM" id="MobiDB-lite"/>
    </source>
</evidence>
<feature type="compositionally biased region" description="Basic and acidic residues" evidence="1">
    <location>
        <begin position="239"/>
        <end position="249"/>
    </location>
</feature>
<feature type="compositionally biased region" description="Polar residues" evidence="1">
    <location>
        <begin position="67"/>
        <end position="77"/>
    </location>
</feature>
<evidence type="ECO:0000313" key="4">
    <source>
        <dbReference type="Proteomes" id="UP001626550"/>
    </source>
</evidence>
<dbReference type="SUPFAM" id="SSF50156">
    <property type="entry name" value="PDZ domain-like"/>
    <property type="match status" value="1"/>
</dbReference>
<feature type="region of interest" description="Disordered" evidence="1">
    <location>
        <begin position="205"/>
        <end position="272"/>
    </location>
</feature>
<organism evidence="3 4">
    <name type="scientific">Cichlidogyrus casuarinus</name>
    <dbReference type="NCBI Taxonomy" id="1844966"/>
    <lineage>
        <taxon>Eukaryota</taxon>
        <taxon>Metazoa</taxon>
        <taxon>Spiralia</taxon>
        <taxon>Lophotrochozoa</taxon>
        <taxon>Platyhelminthes</taxon>
        <taxon>Monogenea</taxon>
        <taxon>Monopisthocotylea</taxon>
        <taxon>Dactylogyridea</taxon>
        <taxon>Ancyrocephalidae</taxon>
        <taxon>Cichlidogyrus</taxon>
    </lineage>
</organism>
<protein>
    <submittedName>
        <fullName evidence="3">PDZ domain containing 1</fullName>
    </submittedName>
</protein>
<dbReference type="SMART" id="SM00228">
    <property type="entry name" value="PDZ"/>
    <property type="match status" value="1"/>
</dbReference>
<comment type="caution">
    <text evidence="3">The sequence shown here is derived from an EMBL/GenBank/DDBJ whole genome shotgun (WGS) entry which is preliminary data.</text>
</comment>
<dbReference type="InterPro" id="IPR001478">
    <property type="entry name" value="PDZ"/>
</dbReference>
<dbReference type="PROSITE" id="PS50106">
    <property type="entry name" value="PDZ"/>
    <property type="match status" value="1"/>
</dbReference>
<evidence type="ECO:0000313" key="3">
    <source>
        <dbReference type="EMBL" id="KAL3308092.1"/>
    </source>
</evidence>
<dbReference type="InterPro" id="IPR036034">
    <property type="entry name" value="PDZ_sf"/>
</dbReference>
<accession>A0ABD2PMJ2</accession>
<dbReference type="Proteomes" id="UP001626550">
    <property type="component" value="Unassembled WGS sequence"/>
</dbReference>